<dbReference type="VEuPathDB" id="GiardiaDB:GL50803_0095254"/>
<dbReference type="VEuPathDB" id="GiardiaDB:QR46_2051"/>
<keyword evidence="3" id="KW-0862">Zinc</keyword>
<dbReference type="Proteomes" id="UP000018320">
    <property type="component" value="Unassembled WGS sequence"/>
</dbReference>
<feature type="domain" description="RING-type" evidence="6">
    <location>
        <begin position="52"/>
        <end position="91"/>
    </location>
</feature>
<dbReference type="InterPro" id="IPR017907">
    <property type="entry name" value="Znf_RING_CS"/>
</dbReference>
<organism evidence="7 8">
    <name type="scientific">Giardia intestinalis</name>
    <name type="common">Giardia lamblia</name>
    <dbReference type="NCBI Taxonomy" id="5741"/>
    <lineage>
        <taxon>Eukaryota</taxon>
        <taxon>Metamonada</taxon>
        <taxon>Diplomonadida</taxon>
        <taxon>Hexamitidae</taxon>
        <taxon>Giardiinae</taxon>
        <taxon>Giardia</taxon>
    </lineage>
</organism>
<evidence type="ECO:0000313" key="7">
    <source>
        <dbReference type="EMBL" id="ESU39387.1"/>
    </source>
</evidence>
<keyword evidence="2 4" id="KW-0863">Zinc-finger</keyword>
<feature type="region of interest" description="Disordered" evidence="5">
    <location>
        <begin position="265"/>
        <end position="307"/>
    </location>
</feature>
<sequence length="914" mass="103728">MAQHGSAEGAGNLSTLILGDDPFDAKHYVHNIMGIFADRLYILNSEPIDIRCEFCCSFSTNMCAAACGHNYCMSCIYEDLASLGIAKCPVCFVDNLINRERNKSAAIRSNSTGKPSLKQELESSKQILQHYTTYFSQEFDPSMQSIYMEGMGNVSLKGYSMRCTAEIFPIHGYTVSVSQSKDIQNSLYEPVEILCRFHKDISPLLSECRSKFHFTEDGLQRYHDHMLHCYKTNILYKQHQQLEANHLKHIKQRLTQRFNEKITEYTPAKPAELDSPEPVPDPHPHPEPEPDLDPDGDTPNKNTNNLGHIISNNTMLMGNAIPASPISSEFLPYSMSFYSAECKRLFKADTDTAYSEKYSFQKEIFRVPPNRNPVVGHIILKRLVYDVLEHEQFLLQRDFWNCQVIFFINPYETINYFLFSNITLGLQVEAPDGRSSTYEFVVDRENFQEHPILRFYLRVLTFYEGRYSFTLKWSCSLPNAQTGGYTIFQSGEQISTFVAKPILGPNLSPICLKSYIDSAPPIHPKLLGLLTLGHEVLTRGHECISQIAPDDTSSPVVPSDLSKSLPTLGLKEIEALYLYAAYSHTVKDGCFFCVGCKAYAYVKESATLMNTAPFLHALILILDRYPEVEIIQTPAIDLILALGTTLPNFFSSTSIVGNSLLGRLRRIKHIFKNLTKPLKDTIYMISQRAYHVLPTQLSTVFEDFSKANELTRLYINREILNKIPCCSSFSMLDMVRFYLAALRLLRDSDPGKVAFEISGISRLVIHLSRDSPLFKIDPKSAITEKDMYSFYLNERARLTPTPNTWREYVMLHIVGYLCGIWDASKDTLQTFYKALFEIIINNRASNGDFITAPSFTKLHEKLLALLPGKILDIDNPYNDKNIAIIKANVEFLTKEESASRTPRTTSTETSHATV</sequence>
<evidence type="ECO:0000259" key="6">
    <source>
        <dbReference type="PROSITE" id="PS50089"/>
    </source>
</evidence>
<dbReference type="SUPFAM" id="SSF57850">
    <property type="entry name" value="RING/U-box"/>
    <property type="match status" value="1"/>
</dbReference>
<dbReference type="PROSITE" id="PS50089">
    <property type="entry name" value="ZF_RING_2"/>
    <property type="match status" value="1"/>
</dbReference>
<evidence type="ECO:0000256" key="1">
    <source>
        <dbReference type="ARBA" id="ARBA00022723"/>
    </source>
</evidence>
<dbReference type="EMBL" id="AHGT01000003">
    <property type="protein sequence ID" value="ESU39387.1"/>
    <property type="molecule type" value="Genomic_DNA"/>
</dbReference>
<comment type="caution">
    <text evidence="7">The sequence shown here is derived from an EMBL/GenBank/DDBJ whole genome shotgun (WGS) entry which is preliminary data.</text>
</comment>
<evidence type="ECO:0000256" key="5">
    <source>
        <dbReference type="SAM" id="MobiDB-lite"/>
    </source>
</evidence>
<protein>
    <recommendedName>
        <fullName evidence="6">RING-type domain-containing protein</fullName>
    </recommendedName>
</protein>
<dbReference type="Gene3D" id="3.30.40.10">
    <property type="entry name" value="Zinc/RING finger domain, C3HC4 (zinc finger)"/>
    <property type="match status" value="1"/>
</dbReference>
<dbReference type="PROSITE" id="PS00518">
    <property type="entry name" value="ZF_RING_1"/>
    <property type="match status" value="1"/>
</dbReference>
<dbReference type="InterPro" id="IPR001841">
    <property type="entry name" value="Znf_RING"/>
</dbReference>
<dbReference type="CDD" id="cd16449">
    <property type="entry name" value="RING-HC"/>
    <property type="match status" value="1"/>
</dbReference>
<dbReference type="AlphaFoldDB" id="V6TM26"/>
<evidence type="ECO:0000256" key="3">
    <source>
        <dbReference type="ARBA" id="ARBA00022833"/>
    </source>
</evidence>
<reference evidence="7 8" key="2">
    <citation type="journal article" date="2013" name="Genome Biol. Evol.">
        <title>Genome sequencing of Giardia lamblia genotypes A2 and B isolates (DH and GS) and comparative analysis with the genomes of genotypes A1 and E (WB and Pig).</title>
        <authorList>
            <person name="Adam R.D."/>
            <person name="Dahlstrom E.W."/>
            <person name="Martens C.A."/>
            <person name="Bruno D.P."/>
            <person name="Barbian K.D."/>
            <person name="Ricklefs S.M."/>
            <person name="Hernandez M.M."/>
            <person name="Narla N.P."/>
            <person name="Patel R.B."/>
            <person name="Porcella S.F."/>
            <person name="Nash T.E."/>
        </authorList>
    </citation>
    <scope>NUCLEOTIDE SEQUENCE [LARGE SCALE GENOMIC DNA]</scope>
    <source>
        <strain evidence="7 8">DH</strain>
    </source>
</reference>
<dbReference type="VEuPathDB" id="GiardiaDB:DHA2_95254"/>
<keyword evidence="1" id="KW-0479">Metal-binding</keyword>
<evidence type="ECO:0000313" key="8">
    <source>
        <dbReference type="Proteomes" id="UP000018320"/>
    </source>
</evidence>
<gene>
    <name evidence="7" type="ORF">DHA2_95254</name>
</gene>
<dbReference type="VEuPathDB" id="GiardiaDB:GL50581_2347"/>
<dbReference type="GO" id="GO:0008270">
    <property type="term" value="F:zinc ion binding"/>
    <property type="evidence" value="ECO:0007669"/>
    <property type="project" value="UniProtKB-KW"/>
</dbReference>
<evidence type="ECO:0000256" key="2">
    <source>
        <dbReference type="ARBA" id="ARBA00022771"/>
    </source>
</evidence>
<proteinExistence type="predicted"/>
<evidence type="ECO:0000256" key="4">
    <source>
        <dbReference type="PROSITE-ProRule" id="PRU00175"/>
    </source>
</evidence>
<accession>V6TM26</accession>
<reference evidence="8" key="1">
    <citation type="submission" date="2012-02" db="EMBL/GenBank/DDBJ databases">
        <title>Genome sequencing of Giardia lamblia Genotypes A2 and B isolates (DH and GS) and comparative analysis with the genomes of Genotypes A1 and E (WB and Pig).</title>
        <authorList>
            <person name="Adam R."/>
            <person name="Dahlstrom E."/>
            <person name="Martens C."/>
            <person name="Bruno D."/>
            <person name="Barbian K."/>
            <person name="Porcella S.F."/>
            <person name="Nash T."/>
        </authorList>
    </citation>
    <scope>NUCLEOTIDE SEQUENCE</scope>
    <source>
        <strain evidence="8">DH</strain>
    </source>
</reference>
<dbReference type="InterPro" id="IPR013083">
    <property type="entry name" value="Znf_RING/FYVE/PHD"/>
</dbReference>
<name>V6TM26_GIAIN</name>